<evidence type="ECO:0000256" key="3">
    <source>
        <dbReference type="ARBA" id="ARBA00022801"/>
    </source>
</evidence>
<dbReference type="PANTHER" id="PTHR30404:SF0">
    <property type="entry name" value="N-ACETYLMURAMOYL-L-ALANINE AMIDASE AMIC"/>
    <property type="match status" value="1"/>
</dbReference>
<dbReference type="Gene3D" id="2.60.40.3500">
    <property type="match status" value="1"/>
</dbReference>
<dbReference type="InterPro" id="IPR021731">
    <property type="entry name" value="AMIN_dom"/>
</dbReference>
<dbReference type="CDD" id="cd02696">
    <property type="entry name" value="MurNAc-LAA"/>
    <property type="match status" value="1"/>
</dbReference>
<dbReference type="EMBL" id="JACPUR010000038">
    <property type="protein sequence ID" value="MBI3129078.1"/>
    <property type="molecule type" value="Genomic_DNA"/>
</dbReference>
<dbReference type="GO" id="GO:0009253">
    <property type="term" value="P:peptidoglycan catabolic process"/>
    <property type="evidence" value="ECO:0007669"/>
    <property type="project" value="InterPro"/>
</dbReference>
<dbReference type="Pfam" id="PF01520">
    <property type="entry name" value="Amidase_3"/>
    <property type="match status" value="1"/>
</dbReference>
<evidence type="ECO:0000256" key="2">
    <source>
        <dbReference type="ARBA" id="ARBA00011901"/>
    </source>
</evidence>
<feature type="region of interest" description="Disordered" evidence="4">
    <location>
        <begin position="143"/>
        <end position="187"/>
    </location>
</feature>
<evidence type="ECO:0000256" key="4">
    <source>
        <dbReference type="SAM" id="MobiDB-lite"/>
    </source>
</evidence>
<protein>
    <recommendedName>
        <fullName evidence="2">N-acetylmuramoyl-L-alanine amidase</fullName>
        <ecNumber evidence="2">3.5.1.28</ecNumber>
    </recommendedName>
</protein>
<evidence type="ECO:0000256" key="1">
    <source>
        <dbReference type="ARBA" id="ARBA00001561"/>
    </source>
</evidence>
<dbReference type="FunFam" id="3.40.630.40:FF:000005">
    <property type="entry name" value="N-acetylmuramoyl-L-alanine amidase (AmiA)"/>
    <property type="match status" value="1"/>
</dbReference>
<dbReference type="Proteomes" id="UP000782312">
    <property type="component" value="Unassembled WGS sequence"/>
</dbReference>
<reference evidence="7" key="1">
    <citation type="submission" date="2020-07" db="EMBL/GenBank/DDBJ databases">
        <title>Huge and variable diversity of episymbiotic CPR bacteria and DPANN archaea in groundwater ecosystems.</title>
        <authorList>
            <person name="He C.Y."/>
            <person name="Keren R."/>
            <person name="Whittaker M."/>
            <person name="Farag I.F."/>
            <person name="Doudna J."/>
            <person name="Cate J.H.D."/>
            <person name="Banfield J.F."/>
        </authorList>
    </citation>
    <scope>NUCLEOTIDE SEQUENCE</scope>
    <source>
        <strain evidence="7">NC_groundwater_763_Ag_S-0.2um_68_21</strain>
    </source>
</reference>
<comment type="catalytic activity">
    <reaction evidence="1">
        <text>Hydrolyzes the link between N-acetylmuramoyl residues and L-amino acid residues in certain cell-wall glycopeptides.</text>
        <dbReference type="EC" id="3.5.1.28"/>
    </reaction>
</comment>
<evidence type="ECO:0000313" key="8">
    <source>
        <dbReference type="Proteomes" id="UP000782312"/>
    </source>
</evidence>
<dbReference type="SMART" id="SM00646">
    <property type="entry name" value="Ami_3"/>
    <property type="match status" value="1"/>
</dbReference>
<feature type="signal peptide" evidence="5">
    <location>
        <begin position="1"/>
        <end position="25"/>
    </location>
</feature>
<name>A0A932I2V0_UNCTE</name>
<dbReference type="SUPFAM" id="SSF53187">
    <property type="entry name" value="Zn-dependent exopeptidases"/>
    <property type="match status" value="1"/>
</dbReference>
<proteinExistence type="predicted"/>
<dbReference type="EC" id="3.5.1.28" evidence="2"/>
<comment type="caution">
    <text evidence="7">The sequence shown here is derived from an EMBL/GenBank/DDBJ whole genome shotgun (WGS) entry which is preliminary data.</text>
</comment>
<dbReference type="Gene3D" id="3.40.630.40">
    <property type="entry name" value="Zn-dependent exopeptidases"/>
    <property type="match status" value="1"/>
</dbReference>
<accession>A0A932I2V0</accession>
<feature type="chain" id="PRO_5037963740" description="N-acetylmuramoyl-L-alanine amidase" evidence="5">
    <location>
        <begin position="26"/>
        <end position="437"/>
    </location>
</feature>
<organism evidence="7 8">
    <name type="scientific">Tectimicrobiota bacterium</name>
    <dbReference type="NCBI Taxonomy" id="2528274"/>
    <lineage>
        <taxon>Bacteria</taxon>
        <taxon>Pseudomonadati</taxon>
        <taxon>Nitrospinota/Tectimicrobiota group</taxon>
        <taxon>Candidatus Tectimicrobiota</taxon>
    </lineage>
</organism>
<dbReference type="AlphaFoldDB" id="A0A932I2V0"/>
<dbReference type="InterPro" id="IPR002508">
    <property type="entry name" value="MurNAc-LAA_cat"/>
</dbReference>
<evidence type="ECO:0000313" key="7">
    <source>
        <dbReference type="EMBL" id="MBI3129078.1"/>
    </source>
</evidence>
<evidence type="ECO:0000256" key="5">
    <source>
        <dbReference type="SAM" id="SignalP"/>
    </source>
</evidence>
<dbReference type="GO" id="GO:0030288">
    <property type="term" value="C:outer membrane-bounded periplasmic space"/>
    <property type="evidence" value="ECO:0007669"/>
    <property type="project" value="TreeGrafter"/>
</dbReference>
<dbReference type="Pfam" id="PF11741">
    <property type="entry name" value="AMIN"/>
    <property type="match status" value="1"/>
</dbReference>
<gene>
    <name evidence="7" type="ORF">HYZ11_15840</name>
</gene>
<dbReference type="GO" id="GO:0008745">
    <property type="term" value="F:N-acetylmuramoyl-L-alanine amidase activity"/>
    <property type="evidence" value="ECO:0007669"/>
    <property type="project" value="UniProtKB-EC"/>
</dbReference>
<dbReference type="InterPro" id="IPR050695">
    <property type="entry name" value="N-acetylmuramoyl_amidase_3"/>
</dbReference>
<sequence length="437" mass="46673">MVGRAGCLLLGAVLAVLGAISPAGAARPGPSVTAVRSFVTEGYARLTLLLDRETFSFQHGRLARPPRLYLDIPAGRLSPRAPLPADAAGARLVRGVRFGRPDRQTLRMVVDLGEGEIQARVFSLPNPHRIVVELRGGIAPPPPPAAGVVPPAPAPPLQRPAAPPPAEARAPLPPAPRAPAAPRRRQEMSIAERFRGGTGRIMLDPGHGGKDPGTLGLYGLVEKNFVLDLAQRAARALRRALPGNEVILTRAGDSYIPLDRRTAMANDRDADIFISIHANSSPLRGTNGIETYLLSEASSDRALEIAARENDVSLAEMTDLQKILYDLMLRSKVNESRELAEDVHRSLLGQVGRRYRGINDLGVKRGPFYVLLGARMPSILIEVGFISNPAEARRSLQPSFRDSIAQGIAEGVVRFVAGPVRTAGPGAGRPARAAASR</sequence>
<feature type="domain" description="MurNAc-LAA" evidence="6">
    <location>
        <begin position="262"/>
        <end position="413"/>
    </location>
</feature>
<feature type="compositionally biased region" description="Pro residues" evidence="4">
    <location>
        <begin position="143"/>
        <end position="179"/>
    </location>
</feature>
<dbReference type="PANTHER" id="PTHR30404">
    <property type="entry name" value="N-ACETYLMURAMOYL-L-ALANINE AMIDASE"/>
    <property type="match status" value="1"/>
</dbReference>
<keyword evidence="5" id="KW-0732">Signal</keyword>
<keyword evidence="3" id="KW-0378">Hydrolase</keyword>
<evidence type="ECO:0000259" key="6">
    <source>
        <dbReference type="SMART" id="SM00646"/>
    </source>
</evidence>